<dbReference type="OrthoDB" id="10063280at2759"/>
<reference evidence="3 4" key="2">
    <citation type="submission" date="2019-01" db="EMBL/GenBank/DDBJ databases">
        <title>The decoding of complex shrimp genome reveals the adaptation for benthos swimmer, frequently molting mechanism and breeding impact on genome.</title>
        <authorList>
            <person name="Sun Y."/>
            <person name="Gao Y."/>
            <person name="Yu Y."/>
        </authorList>
    </citation>
    <scope>NUCLEOTIDE SEQUENCE [LARGE SCALE GENOMIC DNA]</scope>
    <source>
        <tissue evidence="3">Muscle</tissue>
    </source>
</reference>
<gene>
    <name evidence="3" type="ORF">C7M84_010631</name>
</gene>
<evidence type="ECO:0000259" key="2">
    <source>
        <dbReference type="PROSITE" id="PS50888"/>
    </source>
</evidence>
<sequence>MEEHHQQGKIGGNGNVESKKSGSAKEKYGLRPRTIIKRLQQEKSRQEVPKPRPARSKSRPAPLSKYRRKTANARERHRMKEINNAFESLRKVLPALEIHTSSSSMTKITTLRMAVGYIRALSEVLEDDGEANLLSLQTTIHQSIQDSLQHSMQATLPSAGDISVLQHETSMSYFAQQCMPHVMDYRPGCGLMSSSSSSSLDLRGSVSSGSDLEELLSDDSVLLEDNLDVFHDIQTFCEGDPLEVILAPDKIHPQTFTHEMCN</sequence>
<evidence type="ECO:0000313" key="3">
    <source>
        <dbReference type="EMBL" id="ROT71069.1"/>
    </source>
</evidence>
<dbReference type="InterPro" id="IPR036638">
    <property type="entry name" value="HLH_DNA-bd_sf"/>
</dbReference>
<feature type="compositionally biased region" description="Basic and acidic residues" evidence="1">
    <location>
        <begin position="17"/>
        <end position="29"/>
    </location>
</feature>
<evidence type="ECO:0000313" key="4">
    <source>
        <dbReference type="Proteomes" id="UP000283509"/>
    </source>
</evidence>
<dbReference type="SMR" id="A0A3R7PM74"/>
<name>A0A3R7PM74_PENVA</name>
<dbReference type="InterPro" id="IPR011598">
    <property type="entry name" value="bHLH_dom"/>
</dbReference>
<accession>A0A3R7PM74</accession>
<dbReference type="GO" id="GO:0005634">
    <property type="term" value="C:nucleus"/>
    <property type="evidence" value="ECO:0007669"/>
    <property type="project" value="TreeGrafter"/>
</dbReference>
<dbReference type="SMART" id="SM00353">
    <property type="entry name" value="HLH"/>
    <property type="match status" value="1"/>
</dbReference>
<feature type="region of interest" description="Disordered" evidence="1">
    <location>
        <begin position="1"/>
        <end position="77"/>
    </location>
</feature>
<evidence type="ECO:0000256" key="1">
    <source>
        <dbReference type="SAM" id="MobiDB-lite"/>
    </source>
</evidence>
<dbReference type="GO" id="GO:0009653">
    <property type="term" value="P:anatomical structure morphogenesis"/>
    <property type="evidence" value="ECO:0007669"/>
    <property type="project" value="TreeGrafter"/>
</dbReference>
<feature type="compositionally biased region" description="Basic and acidic residues" evidence="1">
    <location>
        <begin position="39"/>
        <end position="50"/>
    </location>
</feature>
<dbReference type="GO" id="GO:0003700">
    <property type="term" value="F:DNA-binding transcription factor activity"/>
    <property type="evidence" value="ECO:0007669"/>
    <property type="project" value="TreeGrafter"/>
</dbReference>
<dbReference type="CDD" id="cd11431">
    <property type="entry name" value="bHLH_TS_taxi_Dei"/>
    <property type="match status" value="1"/>
</dbReference>
<dbReference type="PANTHER" id="PTHR19290:SF147">
    <property type="entry name" value="HELIX-LOOP-HELIX PROTEIN DELILAH"/>
    <property type="match status" value="1"/>
</dbReference>
<dbReference type="AlphaFoldDB" id="A0A3R7PM74"/>
<dbReference type="Gene3D" id="4.10.280.10">
    <property type="entry name" value="Helix-loop-helix DNA-binding domain"/>
    <property type="match status" value="1"/>
</dbReference>
<organism evidence="3 4">
    <name type="scientific">Penaeus vannamei</name>
    <name type="common">Whiteleg shrimp</name>
    <name type="synonym">Litopenaeus vannamei</name>
    <dbReference type="NCBI Taxonomy" id="6689"/>
    <lineage>
        <taxon>Eukaryota</taxon>
        <taxon>Metazoa</taxon>
        <taxon>Ecdysozoa</taxon>
        <taxon>Arthropoda</taxon>
        <taxon>Crustacea</taxon>
        <taxon>Multicrustacea</taxon>
        <taxon>Malacostraca</taxon>
        <taxon>Eumalacostraca</taxon>
        <taxon>Eucarida</taxon>
        <taxon>Decapoda</taxon>
        <taxon>Dendrobranchiata</taxon>
        <taxon>Penaeoidea</taxon>
        <taxon>Penaeidae</taxon>
        <taxon>Penaeus</taxon>
    </lineage>
</organism>
<dbReference type="EMBL" id="QCYY01002347">
    <property type="protein sequence ID" value="ROT71069.1"/>
    <property type="molecule type" value="Genomic_DNA"/>
</dbReference>
<reference evidence="3 4" key="1">
    <citation type="submission" date="2018-04" db="EMBL/GenBank/DDBJ databases">
        <authorList>
            <person name="Zhang X."/>
            <person name="Yuan J."/>
            <person name="Li F."/>
            <person name="Xiang J."/>
        </authorList>
    </citation>
    <scope>NUCLEOTIDE SEQUENCE [LARGE SCALE GENOMIC DNA]</scope>
    <source>
        <tissue evidence="3">Muscle</tissue>
    </source>
</reference>
<keyword evidence="4" id="KW-1185">Reference proteome</keyword>
<dbReference type="GO" id="GO:0070888">
    <property type="term" value="F:E-box binding"/>
    <property type="evidence" value="ECO:0007669"/>
    <property type="project" value="TreeGrafter"/>
</dbReference>
<dbReference type="Pfam" id="PF00010">
    <property type="entry name" value="HLH"/>
    <property type="match status" value="1"/>
</dbReference>
<feature type="domain" description="BHLH" evidence="2">
    <location>
        <begin position="66"/>
        <end position="121"/>
    </location>
</feature>
<dbReference type="SUPFAM" id="SSF47459">
    <property type="entry name" value="HLH, helix-loop-helix DNA-binding domain"/>
    <property type="match status" value="1"/>
</dbReference>
<dbReference type="GO" id="GO:0045944">
    <property type="term" value="P:positive regulation of transcription by RNA polymerase II"/>
    <property type="evidence" value="ECO:0007669"/>
    <property type="project" value="TreeGrafter"/>
</dbReference>
<protein>
    <submittedName>
        <fullName evidence="3">Putative helix-loop-helix protein delilah</fullName>
    </submittedName>
</protein>
<dbReference type="InterPro" id="IPR050359">
    <property type="entry name" value="bHLH_transcription_factors"/>
</dbReference>
<comment type="caution">
    <text evidence="3">The sequence shown here is derived from an EMBL/GenBank/DDBJ whole genome shotgun (WGS) entry which is preliminary data.</text>
</comment>
<dbReference type="Proteomes" id="UP000283509">
    <property type="component" value="Unassembled WGS sequence"/>
</dbReference>
<dbReference type="PROSITE" id="PS50888">
    <property type="entry name" value="BHLH"/>
    <property type="match status" value="1"/>
</dbReference>
<proteinExistence type="predicted"/>
<dbReference type="GO" id="GO:0046983">
    <property type="term" value="F:protein dimerization activity"/>
    <property type="evidence" value="ECO:0007669"/>
    <property type="project" value="InterPro"/>
</dbReference>
<dbReference type="PANTHER" id="PTHR19290">
    <property type="entry name" value="BASIC HELIX-LOOP-HELIX PROTEIN NEUROGENIN-RELATED"/>
    <property type="match status" value="1"/>
</dbReference>